<evidence type="ECO:0000313" key="1">
    <source>
        <dbReference type="EMBL" id="RUO75807.1"/>
    </source>
</evidence>
<protein>
    <submittedName>
        <fullName evidence="1">Uncharacterized protein</fullName>
    </submittedName>
</protein>
<dbReference type="Proteomes" id="UP000287908">
    <property type="component" value="Unassembled WGS sequence"/>
</dbReference>
<evidence type="ECO:0000313" key="2">
    <source>
        <dbReference type="Proteomes" id="UP000287908"/>
    </source>
</evidence>
<comment type="caution">
    <text evidence="1">The sequence shown here is derived from an EMBL/GenBank/DDBJ whole genome shotgun (WGS) entry which is preliminary data.</text>
</comment>
<organism evidence="1 2">
    <name type="scientific">Idiomarina seosinensis</name>
    <dbReference type="NCBI Taxonomy" id="281739"/>
    <lineage>
        <taxon>Bacteria</taxon>
        <taxon>Pseudomonadati</taxon>
        <taxon>Pseudomonadota</taxon>
        <taxon>Gammaproteobacteria</taxon>
        <taxon>Alteromonadales</taxon>
        <taxon>Idiomarinaceae</taxon>
        <taxon>Idiomarina</taxon>
    </lineage>
</organism>
<sequence>MGSHRLADGAKPFVFLGGPIGMPLFASAVCNGNDVIGIGDAEKRLFIRFSDSGWRFFFIRTEGDG</sequence>
<dbReference type="AlphaFoldDB" id="A0A432ZCW0"/>
<name>A0A432ZCW0_9GAMM</name>
<dbReference type="EMBL" id="PIQF01000002">
    <property type="protein sequence ID" value="RUO75807.1"/>
    <property type="molecule type" value="Genomic_DNA"/>
</dbReference>
<keyword evidence="2" id="KW-1185">Reference proteome</keyword>
<gene>
    <name evidence="1" type="ORF">CWI81_06670</name>
</gene>
<proteinExistence type="predicted"/>
<accession>A0A432ZCW0</accession>
<reference evidence="1 2" key="1">
    <citation type="journal article" date="2011" name="Front. Microbiol.">
        <title>Genomic signatures of strain selection and enhancement in Bacillus atrophaeus var. globigii, a historical biowarfare simulant.</title>
        <authorList>
            <person name="Gibbons H.S."/>
            <person name="Broomall S.M."/>
            <person name="McNew L.A."/>
            <person name="Daligault H."/>
            <person name="Chapman C."/>
            <person name="Bruce D."/>
            <person name="Karavis M."/>
            <person name="Krepps M."/>
            <person name="McGregor P.A."/>
            <person name="Hong C."/>
            <person name="Park K.H."/>
            <person name="Akmal A."/>
            <person name="Feldman A."/>
            <person name="Lin J.S."/>
            <person name="Chang W.E."/>
            <person name="Higgs B.W."/>
            <person name="Demirev P."/>
            <person name="Lindquist J."/>
            <person name="Liem A."/>
            <person name="Fochler E."/>
            <person name="Read T.D."/>
            <person name="Tapia R."/>
            <person name="Johnson S."/>
            <person name="Bishop-Lilly K.A."/>
            <person name="Detter C."/>
            <person name="Han C."/>
            <person name="Sozhamannan S."/>
            <person name="Rosenzweig C.N."/>
            <person name="Skowronski E.W."/>
        </authorList>
    </citation>
    <scope>NUCLEOTIDE SEQUENCE [LARGE SCALE GENOMIC DNA]</scope>
    <source>
        <strain evidence="1 2">CL-SP19</strain>
    </source>
</reference>